<sequence length="103" mass="11741">MGSSNLSVLAPPVFDGEKYQAWAVRMQAYMEGRDYWESVEEDYEMKESKPIKEYSNKLVDIANKVRVVGTDLSDSRLMLKILASILKKYEATIASLKNTKDLT</sequence>
<proteinExistence type="predicted"/>
<dbReference type="AlphaFoldDB" id="A0A9D3UU98"/>
<gene>
    <name evidence="1" type="ORF">J1N35_035617</name>
</gene>
<accession>A0A9D3UU98</accession>
<comment type="caution">
    <text evidence="1">The sequence shown here is derived from an EMBL/GenBank/DDBJ whole genome shotgun (WGS) entry which is preliminary data.</text>
</comment>
<reference evidence="1 2" key="1">
    <citation type="journal article" date="2021" name="Plant Biotechnol. J.">
        <title>Multi-omics assisted identification of the key and species-specific regulatory components of drought-tolerant mechanisms in Gossypium stocksii.</title>
        <authorList>
            <person name="Yu D."/>
            <person name="Ke L."/>
            <person name="Zhang D."/>
            <person name="Wu Y."/>
            <person name="Sun Y."/>
            <person name="Mei J."/>
            <person name="Sun J."/>
            <person name="Sun Y."/>
        </authorList>
    </citation>
    <scope>NUCLEOTIDE SEQUENCE [LARGE SCALE GENOMIC DNA]</scope>
    <source>
        <strain evidence="2">cv. E1</strain>
        <tissue evidence="1">Leaf</tissue>
    </source>
</reference>
<protein>
    <recommendedName>
        <fullName evidence="3">DUF4219 domain-containing protein</fullName>
    </recommendedName>
</protein>
<dbReference type="OrthoDB" id="981249at2759"/>
<organism evidence="1 2">
    <name type="scientific">Gossypium stocksii</name>
    <dbReference type="NCBI Taxonomy" id="47602"/>
    <lineage>
        <taxon>Eukaryota</taxon>
        <taxon>Viridiplantae</taxon>
        <taxon>Streptophyta</taxon>
        <taxon>Embryophyta</taxon>
        <taxon>Tracheophyta</taxon>
        <taxon>Spermatophyta</taxon>
        <taxon>Magnoliopsida</taxon>
        <taxon>eudicotyledons</taxon>
        <taxon>Gunneridae</taxon>
        <taxon>Pentapetalae</taxon>
        <taxon>rosids</taxon>
        <taxon>malvids</taxon>
        <taxon>Malvales</taxon>
        <taxon>Malvaceae</taxon>
        <taxon>Malvoideae</taxon>
        <taxon>Gossypium</taxon>
    </lineage>
</organism>
<evidence type="ECO:0008006" key="3">
    <source>
        <dbReference type="Google" id="ProtNLM"/>
    </source>
</evidence>
<dbReference type="EMBL" id="JAIQCV010000010">
    <property type="protein sequence ID" value="KAH1057552.1"/>
    <property type="molecule type" value="Genomic_DNA"/>
</dbReference>
<dbReference type="PANTHER" id="PTHR35317:SF24">
    <property type="entry name" value="RETROVIRUS-RELATED POL POLYPROTEIN FROM TRANSPOSON TNT 1-94"/>
    <property type="match status" value="1"/>
</dbReference>
<dbReference type="Proteomes" id="UP000828251">
    <property type="component" value="Unassembled WGS sequence"/>
</dbReference>
<dbReference type="PANTHER" id="PTHR35317">
    <property type="entry name" value="OS04G0629600 PROTEIN"/>
    <property type="match status" value="1"/>
</dbReference>
<name>A0A9D3UU98_9ROSI</name>
<evidence type="ECO:0000313" key="1">
    <source>
        <dbReference type="EMBL" id="KAH1057552.1"/>
    </source>
</evidence>
<keyword evidence="2" id="KW-1185">Reference proteome</keyword>
<dbReference type="Pfam" id="PF14223">
    <property type="entry name" value="Retrotran_gag_2"/>
    <property type="match status" value="1"/>
</dbReference>
<evidence type="ECO:0000313" key="2">
    <source>
        <dbReference type="Proteomes" id="UP000828251"/>
    </source>
</evidence>